<organism evidence="2">
    <name type="scientific">uncultured Arthrobacter sp</name>
    <dbReference type="NCBI Taxonomy" id="114050"/>
    <lineage>
        <taxon>Bacteria</taxon>
        <taxon>Bacillati</taxon>
        <taxon>Actinomycetota</taxon>
        <taxon>Actinomycetes</taxon>
        <taxon>Micrococcales</taxon>
        <taxon>Micrococcaceae</taxon>
        <taxon>Arthrobacter</taxon>
        <taxon>environmental samples</taxon>
    </lineage>
</organism>
<evidence type="ECO:0000313" key="2">
    <source>
        <dbReference type="EMBL" id="CAA9244457.1"/>
    </source>
</evidence>
<feature type="compositionally biased region" description="Basic residues" evidence="1">
    <location>
        <begin position="23"/>
        <end position="38"/>
    </location>
</feature>
<sequence length="38" mass="4403">VARLRWHPHDAHPGGLAKDPRQGTRRRCTRAPVRAHRL</sequence>
<feature type="region of interest" description="Disordered" evidence="1">
    <location>
        <begin position="1"/>
        <end position="38"/>
    </location>
</feature>
<reference evidence="2" key="1">
    <citation type="submission" date="2020-02" db="EMBL/GenBank/DDBJ databases">
        <authorList>
            <person name="Meier V. D."/>
        </authorList>
    </citation>
    <scope>NUCLEOTIDE SEQUENCE</scope>
    <source>
        <strain evidence="2">AVDCRST_MAG83</strain>
    </source>
</reference>
<evidence type="ECO:0000256" key="1">
    <source>
        <dbReference type="SAM" id="MobiDB-lite"/>
    </source>
</evidence>
<proteinExistence type="predicted"/>
<feature type="non-terminal residue" evidence="2">
    <location>
        <position position="1"/>
    </location>
</feature>
<gene>
    <name evidence="2" type="ORF">AVDCRST_MAG83-2157</name>
</gene>
<protein>
    <submittedName>
        <fullName evidence="2">Uncharacterized protein</fullName>
    </submittedName>
</protein>
<feature type="non-terminal residue" evidence="2">
    <location>
        <position position="38"/>
    </location>
</feature>
<dbReference type="AlphaFoldDB" id="A0A6J4I7T7"/>
<dbReference type="EMBL" id="CADCTE010000101">
    <property type="protein sequence ID" value="CAA9244457.1"/>
    <property type="molecule type" value="Genomic_DNA"/>
</dbReference>
<name>A0A6J4I7T7_9MICC</name>
<accession>A0A6J4I7T7</accession>
<feature type="compositionally biased region" description="Basic and acidic residues" evidence="1">
    <location>
        <begin position="7"/>
        <end position="22"/>
    </location>
</feature>